<gene>
    <name evidence="2" type="ORF">AAES_28303</name>
</gene>
<accession>A0A0Q3WD88</accession>
<reference evidence="2 3" key="1">
    <citation type="submission" date="2015-10" db="EMBL/GenBank/DDBJ databases">
        <authorList>
            <person name="Gilbert D.G."/>
        </authorList>
    </citation>
    <scope>NUCLEOTIDE SEQUENCE [LARGE SCALE GENOMIC DNA]</scope>
    <source>
        <strain evidence="2">FVVF132</strain>
    </source>
</reference>
<name>A0A0Q3WD88_AMAAE</name>
<proteinExistence type="predicted"/>
<dbReference type="Proteomes" id="UP000051836">
    <property type="component" value="Unassembled WGS sequence"/>
</dbReference>
<evidence type="ECO:0000256" key="1">
    <source>
        <dbReference type="SAM" id="MobiDB-lite"/>
    </source>
</evidence>
<keyword evidence="3" id="KW-1185">Reference proteome</keyword>
<comment type="caution">
    <text evidence="2">The sequence shown here is derived from an EMBL/GenBank/DDBJ whole genome shotgun (WGS) entry which is preliminary data.</text>
</comment>
<protein>
    <submittedName>
        <fullName evidence="2">Uncharacterized protein</fullName>
    </submittedName>
</protein>
<dbReference type="AlphaFoldDB" id="A0A0Q3WD88"/>
<dbReference type="EMBL" id="LMAW01000484">
    <property type="protein sequence ID" value="KQL43101.1"/>
    <property type="molecule type" value="Genomic_DNA"/>
</dbReference>
<evidence type="ECO:0000313" key="3">
    <source>
        <dbReference type="Proteomes" id="UP000051836"/>
    </source>
</evidence>
<feature type="region of interest" description="Disordered" evidence="1">
    <location>
        <begin position="1"/>
        <end position="109"/>
    </location>
</feature>
<evidence type="ECO:0000313" key="2">
    <source>
        <dbReference type="EMBL" id="KQL43101.1"/>
    </source>
</evidence>
<feature type="compositionally biased region" description="Basic and acidic residues" evidence="1">
    <location>
        <begin position="74"/>
        <end position="101"/>
    </location>
</feature>
<organism evidence="2 3">
    <name type="scientific">Amazona aestiva</name>
    <name type="common">Blue-fronted Amazon parrot</name>
    <dbReference type="NCBI Taxonomy" id="12930"/>
    <lineage>
        <taxon>Eukaryota</taxon>
        <taxon>Metazoa</taxon>
        <taxon>Chordata</taxon>
        <taxon>Craniata</taxon>
        <taxon>Vertebrata</taxon>
        <taxon>Euteleostomi</taxon>
        <taxon>Archelosauria</taxon>
        <taxon>Archosauria</taxon>
        <taxon>Dinosauria</taxon>
        <taxon>Saurischia</taxon>
        <taxon>Theropoda</taxon>
        <taxon>Coelurosauria</taxon>
        <taxon>Aves</taxon>
        <taxon>Neognathae</taxon>
        <taxon>Neoaves</taxon>
        <taxon>Telluraves</taxon>
        <taxon>Australaves</taxon>
        <taxon>Psittaciformes</taxon>
        <taxon>Psittacidae</taxon>
        <taxon>Amazona</taxon>
    </lineage>
</organism>
<sequence>MRSWNPHPLPPPELLPVAAAAKTEDRDEDNTFEPSPIDPEKEPVHIHQTAAPENLTPDNSDADLDSPFDPGPIDPEKEPDLYPPDPHDKWAAVNREARQNEDPDGSPCNVPIRLYKRQLPMKIDADASLKLTRGNCTKLTCFFLENQSMESVSVQEPITTGLFSH</sequence>